<protein>
    <submittedName>
        <fullName evidence="2">Uncharacterized protein</fullName>
    </submittedName>
</protein>
<dbReference type="Proteomes" id="UP000198287">
    <property type="component" value="Unassembled WGS sequence"/>
</dbReference>
<organism evidence="2 3">
    <name type="scientific">Folsomia candida</name>
    <name type="common">Springtail</name>
    <dbReference type="NCBI Taxonomy" id="158441"/>
    <lineage>
        <taxon>Eukaryota</taxon>
        <taxon>Metazoa</taxon>
        <taxon>Ecdysozoa</taxon>
        <taxon>Arthropoda</taxon>
        <taxon>Hexapoda</taxon>
        <taxon>Collembola</taxon>
        <taxon>Entomobryomorpha</taxon>
        <taxon>Isotomoidea</taxon>
        <taxon>Isotomidae</taxon>
        <taxon>Proisotominae</taxon>
        <taxon>Folsomia</taxon>
    </lineage>
</organism>
<comment type="caution">
    <text evidence="2">The sequence shown here is derived from an EMBL/GenBank/DDBJ whole genome shotgun (WGS) entry which is preliminary data.</text>
</comment>
<keyword evidence="3" id="KW-1185">Reference proteome</keyword>
<dbReference type="OrthoDB" id="3219649at2759"/>
<proteinExistence type="predicted"/>
<name>A0A226EUV1_FOLCA</name>
<dbReference type="EMBL" id="LNIX01000001">
    <property type="protein sequence ID" value="OXA61299.1"/>
    <property type="molecule type" value="Genomic_DNA"/>
</dbReference>
<sequence>MVSSAPVRLQLTMKMKTLLILVCLVGCASLASAQVKYSHDVAVAKVQAAGIPIWSSGGCSDRYNPSCTSLEQVNANSIDSGSGGITVFKSASGCPVTITGGTETGHGNGAGFSHWNGYKIDISLNSCVDNWIYSAYTFIGNRPGDNAPQYQSAAGNIYAREIDHWDITYY</sequence>
<feature type="signal peptide" evidence="1">
    <location>
        <begin position="1"/>
        <end position="33"/>
    </location>
</feature>
<gene>
    <name evidence="2" type="ORF">Fcan01_00261</name>
</gene>
<keyword evidence="1" id="KW-0732">Signal</keyword>
<reference evidence="2 3" key="1">
    <citation type="submission" date="2015-12" db="EMBL/GenBank/DDBJ databases">
        <title>The genome of Folsomia candida.</title>
        <authorList>
            <person name="Faddeeva A."/>
            <person name="Derks M.F."/>
            <person name="Anvar Y."/>
            <person name="Smit S."/>
            <person name="Van Straalen N."/>
            <person name="Roelofs D."/>
        </authorList>
    </citation>
    <scope>NUCLEOTIDE SEQUENCE [LARGE SCALE GENOMIC DNA]</scope>
    <source>
        <strain evidence="2 3">VU population</strain>
        <tissue evidence="2">Whole body</tissue>
    </source>
</reference>
<evidence type="ECO:0000313" key="3">
    <source>
        <dbReference type="Proteomes" id="UP000198287"/>
    </source>
</evidence>
<evidence type="ECO:0000256" key="1">
    <source>
        <dbReference type="SAM" id="SignalP"/>
    </source>
</evidence>
<accession>A0A226EUV1</accession>
<dbReference type="AlphaFoldDB" id="A0A226EUV1"/>
<feature type="chain" id="PRO_5011968559" evidence="1">
    <location>
        <begin position="34"/>
        <end position="170"/>
    </location>
</feature>
<evidence type="ECO:0000313" key="2">
    <source>
        <dbReference type="EMBL" id="OXA61299.1"/>
    </source>
</evidence>